<sequence>MVQQLWGARRLASRYVMPDGVRLPADVYVPRRQAGRAPLVMVHGTLVSRRDYRSFAPFLAAAWGGEVIVYDRRGRDERLPQPAEFSLATEANDLDEVTLRAGAAGVVGHSFGGTVTLVAAGRRPGAWSWVTYDAALNPDGVLAGMWKPEFREQIDAGHLDAGWALLVNGLGTAGLVSRLPLPALQLAGRALSDTLPIGRRMYQALPGSLKEMESILAQPGPFPLPTRGLMLNGGFSPAYFKAATRFVTSTQPGVHRRTAPWLMHNGPMLPLPHLARTMAHWLVEHPAVPTPDILGQ</sequence>
<evidence type="ECO:0000313" key="3">
    <source>
        <dbReference type="Proteomes" id="UP000273119"/>
    </source>
</evidence>
<dbReference type="SUPFAM" id="SSF53474">
    <property type="entry name" value="alpha/beta-Hydrolases"/>
    <property type="match status" value="1"/>
</dbReference>
<dbReference type="EMBL" id="QQXL01000008">
    <property type="protein sequence ID" value="RKW69637.1"/>
    <property type="molecule type" value="Genomic_DNA"/>
</dbReference>
<dbReference type="InterPro" id="IPR029058">
    <property type="entry name" value="AB_hydrolase_fold"/>
</dbReference>
<dbReference type="Gene3D" id="3.40.50.1820">
    <property type="entry name" value="alpha/beta hydrolase"/>
    <property type="match status" value="1"/>
</dbReference>
<gene>
    <name evidence="2" type="ORF">DWQ67_12695</name>
</gene>
<name>A0A496PGN7_9MICC</name>
<protein>
    <submittedName>
        <fullName evidence="2">Alpha/beta fold hydrolase</fullName>
    </submittedName>
</protein>
<dbReference type="RefSeq" id="WP_121485967.1">
    <property type="nucleotide sequence ID" value="NZ_QQXL01000008.1"/>
</dbReference>
<feature type="domain" description="AB hydrolase-1" evidence="1">
    <location>
        <begin position="38"/>
        <end position="125"/>
    </location>
</feature>
<reference evidence="2 3" key="1">
    <citation type="submission" date="2018-07" db="EMBL/GenBank/DDBJ databases">
        <title>Arthrobacter sp. nov., isolated from raw cow's milk with high bacterial count.</title>
        <authorList>
            <person name="Hahne J."/>
            <person name="Isele D."/>
            <person name="Lipski A."/>
        </authorList>
    </citation>
    <scope>NUCLEOTIDE SEQUENCE [LARGE SCALE GENOMIC DNA]</scope>
    <source>
        <strain evidence="2 3">JZ R-183</strain>
    </source>
</reference>
<dbReference type="PANTHER" id="PTHR43194:SF2">
    <property type="entry name" value="PEROXISOMAL MEMBRANE PROTEIN LPX1"/>
    <property type="match status" value="1"/>
</dbReference>
<evidence type="ECO:0000313" key="2">
    <source>
        <dbReference type="EMBL" id="RKW69637.1"/>
    </source>
</evidence>
<dbReference type="PANTHER" id="PTHR43194">
    <property type="entry name" value="HYDROLASE ALPHA/BETA FOLD FAMILY"/>
    <property type="match status" value="1"/>
</dbReference>
<dbReference type="InterPro" id="IPR050228">
    <property type="entry name" value="Carboxylesterase_BioH"/>
</dbReference>
<dbReference type="InterPro" id="IPR000073">
    <property type="entry name" value="AB_hydrolase_1"/>
</dbReference>
<accession>A0A496PGN7</accession>
<keyword evidence="2" id="KW-0378">Hydrolase</keyword>
<evidence type="ECO:0000259" key="1">
    <source>
        <dbReference type="Pfam" id="PF00561"/>
    </source>
</evidence>
<dbReference type="Proteomes" id="UP000273119">
    <property type="component" value="Unassembled WGS sequence"/>
</dbReference>
<comment type="caution">
    <text evidence="2">The sequence shown here is derived from an EMBL/GenBank/DDBJ whole genome shotgun (WGS) entry which is preliminary data.</text>
</comment>
<dbReference type="GO" id="GO:0016787">
    <property type="term" value="F:hydrolase activity"/>
    <property type="evidence" value="ECO:0007669"/>
    <property type="project" value="UniProtKB-KW"/>
</dbReference>
<dbReference type="Pfam" id="PF00561">
    <property type="entry name" value="Abhydrolase_1"/>
    <property type="match status" value="1"/>
</dbReference>
<dbReference type="AlphaFoldDB" id="A0A496PGN7"/>
<proteinExistence type="predicted"/>
<organism evidence="2 3">
    <name type="scientific">Galactobacter caseinivorans</name>
    <dbReference type="NCBI Taxonomy" id="2676123"/>
    <lineage>
        <taxon>Bacteria</taxon>
        <taxon>Bacillati</taxon>
        <taxon>Actinomycetota</taxon>
        <taxon>Actinomycetes</taxon>
        <taxon>Micrococcales</taxon>
        <taxon>Micrococcaceae</taxon>
        <taxon>Galactobacter</taxon>
    </lineage>
</organism>
<keyword evidence="3" id="KW-1185">Reference proteome</keyword>